<keyword evidence="2" id="KW-1185">Reference proteome</keyword>
<reference evidence="1 2" key="1">
    <citation type="submission" date="2021-06" db="EMBL/GenBank/DDBJ databases">
        <authorList>
            <person name="Palmer J.M."/>
        </authorList>
    </citation>
    <scope>NUCLEOTIDE SEQUENCE [LARGE SCALE GENOMIC DNA]</scope>
    <source>
        <strain evidence="2">if_2019</strain>
        <tissue evidence="1">Muscle</tissue>
    </source>
</reference>
<dbReference type="Proteomes" id="UP001482620">
    <property type="component" value="Unassembled WGS sequence"/>
</dbReference>
<comment type="caution">
    <text evidence="1">The sequence shown here is derived from an EMBL/GenBank/DDBJ whole genome shotgun (WGS) entry which is preliminary data.</text>
</comment>
<organism evidence="1 2">
    <name type="scientific">Ilyodon furcidens</name>
    <name type="common">goldbreast splitfin</name>
    <dbReference type="NCBI Taxonomy" id="33524"/>
    <lineage>
        <taxon>Eukaryota</taxon>
        <taxon>Metazoa</taxon>
        <taxon>Chordata</taxon>
        <taxon>Craniata</taxon>
        <taxon>Vertebrata</taxon>
        <taxon>Euteleostomi</taxon>
        <taxon>Actinopterygii</taxon>
        <taxon>Neopterygii</taxon>
        <taxon>Teleostei</taxon>
        <taxon>Neoteleostei</taxon>
        <taxon>Acanthomorphata</taxon>
        <taxon>Ovalentaria</taxon>
        <taxon>Atherinomorphae</taxon>
        <taxon>Cyprinodontiformes</taxon>
        <taxon>Goodeidae</taxon>
        <taxon>Ilyodon</taxon>
    </lineage>
</organism>
<evidence type="ECO:0000313" key="2">
    <source>
        <dbReference type="Proteomes" id="UP001482620"/>
    </source>
</evidence>
<dbReference type="EMBL" id="JAHRIQ010094268">
    <property type="protein sequence ID" value="MEQ2251997.1"/>
    <property type="molecule type" value="Genomic_DNA"/>
</dbReference>
<proteinExistence type="predicted"/>
<name>A0ABV0V5D2_9TELE</name>
<sequence>MQSSLMCWMGQQASGAAVVLKRQFDPKDFPACLALKNKLQPWFLFFVTFPWYTEEQLKTHQMFLLVNVFEEIIFPVLMLIHNLCDSLGHAGNQPLDQILNDGDPFCLLIPWTCLLAPAAFRKLTTDRH</sequence>
<evidence type="ECO:0000313" key="1">
    <source>
        <dbReference type="EMBL" id="MEQ2251997.1"/>
    </source>
</evidence>
<accession>A0ABV0V5D2</accession>
<protein>
    <submittedName>
        <fullName evidence="1">Uncharacterized protein</fullName>
    </submittedName>
</protein>
<gene>
    <name evidence="1" type="ORF">ILYODFUR_017064</name>
</gene>